<comment type="caution">
    <text evidence="5">The sequence shown here is derived from an EMBL/GenBank/DDBJ whole genome shotgun (WGS) entry which is preliminary data.</text>
</comment>
<organism evidence="5 6">
    <name type="scientific">Mesorhabditis spiculigera</name>
    <dbReference type="NCBI Taxonomy" id="96644"/>
    <lineage>
        <taxon>Eukaryota</taxon>
        <taxon>Metazoa</taxon>
        <taxon>Ecdysozoa</taxon>
        <taxon>Nematoda</taxon>
        <taxon>Chromadorea</taxon>
        <taxon>Rhabditida</taxon>
        <taxon>Rhabditina</taxon>
        <taxon>Rhabditomorpha</taxon>
        <taxon>Rhabditoidea</taxon>
        <taxon>Rhabditidae</taxon>
        <taxon>Mesorhabditinae</taxon>
        <taxon>Mesorhabditis</taxon>
    </lineage>
</organism>
<dbReference type="GO" id="GO:0000776">
    <property type="term" value="C:kinetochore"/>
    <property type="evidence" value="ECO:0007669"/>
    <property type="project" value="TreeGrafter"/>
</dbReference>
<reference evidence="5" key="1">
    <citation type="submission" date="2023-06" db="EMBL/GenBank/DDBJ databases">
        <authorList>
            <person name="Delattre M."/>
        </authorList>
    </citation>
    <scope>NUCLEOTIDE SEQUENCE</scope>
    <source>
        <strain evidence="5">AF72</strain>
    </source>
</reference>
<dbReference type="InterPro" id="IPR039249">
    <property type="entry name" value="GPATCH11"/>
</dbReference>
<name>A0AA36DIH4_9BILA</name>
<evidence type="ECO:0000256" key="2">
    <source>
        <dbReference type="ARBA" id="ARBA00021978"/>
    </source>
</evidence>
<protein>
    <recommendedName>
        <fullName evidence="2">G patch domain-containing protein 11</fullName>
    </recommendedName>
    <alternativeName>
        <fullName evidence="3">Coiled-coil domain-containing protein 75</fullName>
    </alternativeName>
</protein>
<dbReference type="SMART" id="SM01173">
    <property type="entry name" value="DUF4187"/>
    <property type="match status" value="2"/>
</dbReference>
<accession>A0AA36DIH4</accession>
<feature type="non-terminal residue" evidence="5">
    <location>
        <position position="1"/>
    </location>
</feature>
<dbReference type="SMART" id="SM00443">
    <property type="entry name" value="G_patch"/>
    <property type="match status" value="1"/>
</dbReference>
<evidence type="ECO:0000259" key="4">
    <source>
        <dbReference type="PROSITE" id="PS50174"/>
    </source>
</evidence>
<evidence type="ECO:0000313" key="5">
    <source>
        <dbReference type="EMBL" id="CAJ0587186.1"/>
    </source>
</evidence>
<evidence type="ECO:0000313" key="6">
    <source>
        <dbReference type="Proteomes" id="UP001177023"/>
    </source>
</evidence>
<dbReference type="PROSITE" id="PS50174">
    <property type="entry name" value="G_PATCH"/>
    <property type="match status" value="1"/>
</dbReference>
<proteinExistence type="inferred from homology"/>
<feature type="domain" description="G-patch" evidence="4">
    <location>
        <begin position="84"/>
        <end position="136"/>
    </location>
</feature>
<evidence type="ECO:0000256" key="1">
    <source>
        <dbReference type="ARBA" id="ARBA00007140"/>
    </source>
</evidence>
<dbReference type="Pfam" id="PF13821">
    <property type="entry name" value="DUF4187"/>
    <property type="match status" value="1"/>
</dbReference>
<keyword evidence="6" id="KW-1185">Reference proteome</keyword>
<dbReference type="Proteomes" id="UP001177023">
    <property type="component" value="Unassembled WGS sequence"/>
</dbReference>
<sequence>MSSDEDDFMSDKFLQTEVEPQCKALLPKLYFPFLALSKSHHEKRMMRIEKNRFDAEDEQRKVKKPKIEVEVERRNEALQKPIEEDSVGFKLMAKMGFKSGMSLGKKKDENDLGSGIKEPVPLEVKIGRKGLGHETAEVEKSRKRIDAIMERMAARSKMTDELSDDFRERRRIESICRLLMRAIIKARKTCAQLDIAKGRDTPIVEWFWPSYKSGDDAPEDKPTFSKDQAIRSKYTGFFYANGVPSPIHDGKSSENTPGELLTRIKSLVEYLKEEYVFCAICQKGFMEVEEMNVVCPGREEHEATITKTFRVCGINALAEVYDRIRAECEKRDLRRGLDEPTVPWHWKARFNAEAMLQLRRAEFEAETERFVYTNGKAAPPEIRFNELPLSDLKEKLAELLGYLREEHFYCLGCGTQSDTFEEMELACAGDHELDDYADH</sequence>
<evidence type="ECO:0000256" key="3">
    <source>
        <dbReference type="ARBA" id="ARBA00030688"/>
    </source>
</evidence>
<dbReference type="PANTHER" id="PTHR21032:SF0">
    <property type="entry name" value="G PATCH DOMAIN-CONTAINING PROTEIN 11"/>
    <property type="match status" value="1"/>
</dbReference>
<dbReference type="Pfam" id="PF01585">
    <property type="entry name" value="G-patch"/>
    <property type="match status" value="1"/>
</dbReference>
<dbReference type="GO" id="GO:0003676">
    <property type="term" value="F:nucleic acid binding"/>
    <property type="evidence" value="ECO:0007669"/>
    <property type="project" value="InterPro"/>
</dbReference>
<dbReference type="EMBL" id="CATQJA010002709">
    <property type="protein sequence ID" value="CAJ0587186.1"/>
    <property type="molecule type" value="Genomic_DNA"/>
</dbReference>
<dbReference type="InterPro" id="IPR025239">
    <property type="entry name" value="DUF4187"/>
</dbReference>
<dbReference type="PANTHER" id="PTHR21032">
    <property type="entry name" value="G PATCH DOMAIN-CONTAINING PROTEIN 11"/>
    <property type="match status" value="1"/>
</dbReference>
<gene>
    <name evidence="5" type="ORF">MSPICULIGERA_LOCUS25163</name>
</gene>
<dbReference type="AlphaFoldDB" id="A0AA36DIH4"/>
<comment type="similarity">
    <text evidence="1">Belongs to the GPATCH11 family.</text>
</comment>
<dbReference type="InterPro" id="IPR000467">
    <property type="entry name" value="G_patch_dom"/>
</dbReference>